<dbReference type="InterPro" id="IPR023213">
    <property type="entry name" value="CAT-like_dom_sf"/>
</dbReference>
<proteinExistence type="predicted"/>
<evidence type="ECO:0000256" key="2">
    <source>
        <dbReference type="ARBA" id="ARBA00022450"/>
    </source>
</evidence>
<protein>
    <submittedName>
        <fullName evidence="5">Amino acid adenylation domain-containing protein</fullName>
    </submittedName>
</protein>
<evidence type="ECO:0000256" key="3">
    <source>
        <dbReference type="ARBA" id="ARBA00022553"/>
    </source>
</evidence>
<evidence type="ECO:0000313" key="5">
    <source>
        <dbReference type="EMBL" id="MBT9312775.1"/>
    </source>
</evidence>
<dbReference type="InterPro" id="IPR020845">
    <property type="entry name" value="AMP-binding_CS"/>
</dbReference>
<dbReference type="CDD" id="cd19531">
    <property type="entry name" value="LCL_NRPS-like"/>
    <property type="match status" value="1"/>
</dbReference>
<dbReference type="SMART" id="SM00823">
    <property type="entry name" value="PKS_PP"/>
    <property type="match status" value="1"/>
</dbReference>
<dbReference type="SUPFAM" id="SSF47336">
    <property type="entry name" value="ACP-like"/>
    <property type="match status" value="1"/>
</dbReference>
<gene>
    <name evidence="5" type="ORF">IXB28_11200</name>
</gene>
<dbReference type="InterPro" id="IPR029058">
    <property type="entry name" value="AB_hydrolase_fold"/>
</dbReference>
<dbReference type="Pfam" id="PF00550">
    <property type="entry name" value="PP-binding"/>
    <property type="match status" value="1"/>
</dbReference>
<sequence>MKSVVDLISELQASQIKLWIENKRLRYAAPQGVITDEILHRLRSHKTEIIDFLGQLEGDNNQIQPVERTNKLPLSFAQKRLWLLHKLDPDTTAYSMPQVFRIKGELNITALENSLSEVINRHEVLRTTFREREGQAEQIILSAEPIKLPVDDLQTLPEVEREHEAKKLISNEVKQPFDLNSQKPLLRQRLLKLATTEHILIINIHHIIFDGWSVGLFYNELFSIYTNVCKGQSSSFPLPKIQYADFSNWQNQQSTTENFKQQLDYWLQKLSGPLPLLQLPTDYPRPSQQNFQSASCKLTVSADLTSQLKSLSQRFNATLFMTLLAAFNVLLYRHTGQEDIIVGTPIAGRPQGATEKLIGLFLNSLALRADLSNSPTFEQLLEQVRETTLNAYAHQDVPFEKLVAELNPERSLARHPIFEVMLNFVNIPKTQKPISDINVSRIKSGHGGSKFMMTLYVKESKNRLHLNLVYQKALFQSSRMEDIVQQFQGLLEQVVQNSTLSVDHYSLVSEAAKAYLPDPTETMLVSEYELVPDLVNLWREQSPEQSAILQGTDSWTYRELVEKATDITHYLLSKDITPGDAIAVSGLRSFGLIASILGVLKAGGVLVLIDPQLPAQRRQVMLEESKASCLLWVSAETDIWTQAISTEQINPNTAEIISAKKQKVVIDQQKLPAIQPNDPAYIFFTSGTTGKPKGVLGCHKGLAHFLCWQRQTFKVGPTDRSAQLTALSFDVVLRDIFLPLTSGATLCLPVPEADLSANQVLPWLHQQKITVLHTVPTLAKTWLMNRPEGLQLPHLQWVFFAGEPLSSQLINQWREAFSAAGELVNLYGPTETTLAKCYYPIPAEPTEGIQPVGMSIPETQALIFSRSGQLCGLGEVGEIVLRTPFRTLGYINAPEKRYQQFRPNPHRDDLDDILYYTGDLGRYRLEGDLEILGRADRQVKIRGVRIELGEVEATLIHQSAIREAIVTVHEDNGTKRLVAYVVPQPEQTIQVKDLRQSLRQQLPEAMVPSAFVLLEALPLTPNGKVDRQALPTPDYGNRLDSVDESEAPIDELELQLVQIWQQILNVPVVQITDDFFDLGGHSLLAVQLFADIEKTFGKKLPLATLFQASTIREIAQIIRQKDWLAPWESLVAIKPTGTKPPLFYLHGGGGNLLIYRDLAMALGEDQPVYGLQPRGLDGKIQPSNSIYEMAEFYISQIRKIQPQGPYYLAGLSTGGTIAWEMAQQFKQQGESVDLLALFDTSGPNSVELLPLAPRVASVLTWLGVDTIKRIWNKPGKLFKQFKQPKSIDLTNPTRNEDGKAIAATVEKQINAKLKKYSAASDQISPLEKWTNLMLISLIKKSSHPYYANIFCSGLVRKVKRMLPTEITTVNVANVSARKAYKIKPLDGKAILFRASERPPGLKTDPNLGWKNLALQGLETYEIKGTHTSIVNSPKLAAKLKHYLNKIQNTNH</sequence>
<dbReference type="Proteomes" id="UP001196661">
    <property type="component" value="Unassembled WGS sequence"/>
</dbReference>
<keyword evidence="6" id="KW-1185">Reference proteome</keyword>
<dbReference type="InterPro" id="IPR036736">
    <property type="entry name" value="ACP-like_sf"/>
</dbReference>
<dbReference type="Gene3D" id="3.30.559.30">
    <property type="entry name" value="Nonribosomal peptide synthetase, condensation domain"/>
    <property type="match status" value="1"/>
</dbReference>
<dbReference type="InterPro" id="IPR042099">
    <property type="entry name" value="ANL_N_sf"/>
</dbReference>
<dbReference type="SUPFAM" id="SSF53474">
    <property type="entry name" value="alpha/beta-Hydrolases"/>
    <property type="match status" value="1"/>
</dbReference>
<dbReference type="Pfam" id="PF18563">
    <property type="entry name" value="TubC_N"/>
    <property type="match status" value="1"/>
</dbReference>
<dbReference type="Pfam" id="PF00501">
    <property type="entry name" value="AMP-binding"/>
    <property type="match status" value="1"/>
</dbReference>
<dbReference type="InterPro" id="IPR000873">
    <property type="entry name" value="AMP-dep_synth/lig_dom"/>
</dbReference>
<dbReference type="InterPro" id="IPR044894">
    <property type="entry name" value="TubC_N_sf"/>
</dbReference>
<dbReference type="SUPFAM" id="SSF52777">
    <property type="entry name" value="CoA-dependent acyltransferases"/>
    <property type="match status" value="2"/>
</dbReference>
<dbReference type="Gene3D" id="3.40.50.12780">
    <property type="entry name" value="N-terminal domain of ligase-like"/>
    <property type="match status" value="1"/>
</dbReference>
<dbReference type="InterPro" id="IPR001242">
    <property type="entry name" value="Condensation_dom"/>
</dbReference>
<dbReference type="InterPro" id="IPR009081">
    <property type="entry name" value="PP-bd_ACP"/>
</dbReference>
<name>A0ABS5Y738_9CYAN</name>
<comment type="cofactor">
    <cofactor evidence="1">
        <name>pantetheine 4'-phosphate</name>
        <dbReference type="ChEBI" id="CHEBI:47942"/>
    </cofactor>
</comment>
<keyword evidence="3" id="KW-0597">Phosphoprotein</keyword>
<dbReference type="Gene3D" id="1.10.10.1830">
    <property type="entry name" value="Non-ribosomal peptide synthase, adenylation domain"/>
    <property type="match status" value="1"/>
</dbReference>
<dbReference type="SUPFAM" id="SSF56801">
    <property type="entry name" value="Acetyl-CoA synthetase-like"/>
    <property type="match status" value="1"/>
</dbReference>
<organism evidence="5 6">
    <name type="scientific">Leptothoe kymatousa TAU-MAC 1615</name>
    <dbReference type="NCBI Taxonomy" id="2364775"/>
    <lineage>
        <taxon>Bacteria</taxon>
        <taxon>Bacillati</taxon>
        <taxon>Cyanobacteriota</taxon>
        <taxon>Cyanophyceae</taxon>
        <taxon>Nodosilineales</taxon>
        <taxon>Cymatolegaceae</taxon>
        <taxon>Leptothoe</taxon>
        <taxon>Leptothoe kymatousa</taxon>
    </lineage>
</organism>
<keyword evidence="2" id="KW-0596">Phosphopantetheine</keyword>
<dbReference type="NCBIfam" id="TIGR01733">
    <property type="entry name" value="AA-adenyl-dom"/>
    <property type="match status" value="1"/>
</dbReference>
<dbReference type="PROSITE" id="PS50075">
    <property type="entry name" value="CARRIER"/>
    <property type="match status" value="1"/>
</dbReference>
<dbReference type="Gene3D" id="3.30.559.10">
    <property type="entry name" value="Chloramphenicol acetyltransferase-like domain"/>
    <property type="match status" value="1"/>
</dbReference>
<comment type="caution">
    <text evidence="5">The sequence shown here is derived from an EMBL/GenBank/DDBJ whole genome shotgun (WGS) entry which is preliminary data.</text>
</comment>
<evidence type="ECO:0000313" key="6">
    <source>
        <dbReference type="Proteomes" id="UP001196661"/>
    </source>
</evidence>
<dbReference type="CDD" id="cd05930">
    <property type="entry name" value="A_NRPS"/>
    <property type="match status" value="1"/>
</dbReference>
<dbReference type="InterPro" id="IPR010071">
    <property type="entry name" value="AA_adenyl_dom"/>
</dbReference>
<dbReference type="PROSITE" id="PS00455">
    <property type="entry name" value="AMP_BINDING"/>
    <property type="match status" value="1"/>
</dbReference>
<dbReference type="Gene3D" id="1.10.1200.10">
    <property type="entry name" value="ACP-like"/>
    <property type="match status" value="1"/>
</dbReference>
<feature type="domain" description="Carrier" evidence="4">
    <location>
        <begin position="1047"/>
        <end position="1122"/>
    </location>
</feature>
<dbReference type="PANTHER" id="PTHR45527">
    <property type="entry name" value="NONRIBOSOMAL PEPTIDE SYNTHETASE"/>
    <property type="match status" value="1"/>
</dbReference>
<dbReference type="InterPro" id="IPR001031">
    <property type="entry name" value="Thioesterase"/>
</dbReference>
<dbReference type="Gene3D" id="3.40.50.1820">
    <property type="entry name" value="alpha/beta hydrolase"/>
    <property type="match status" value="1"/>
</dbReference>
<dbReference type="Pfam" id="PF00975">
    <property type="entry name" value="Thioesterase"/>
    <property type="match status" value="1"/>
</dbReference>
<evidence type="ECO:0000256" key="1">
    <source>
        <dbReference type="ARBA" id="ARBA00001957"/>
    </source>
</evidence>
<dbReference type="PANTHER" id="PTHR45527:SF1">
    <property type="entry name" value="FATTY ACID SYNTHASE"/>
    <property type="match status" value="1"/>
</dbReference>
<dbReference type="InterPro" id="IPR045851">
    <property type="entry name" value="AMP-bd_C_sf"/>
</dbReference>
<evidence type="ECO:0000259" key="4">
    <source>
        <dbReference type="PROSITE" id="PS50075"/>
    </source>
</evidence>
<dbReference type="Pfam" id="PF13193">
    <property type="entry name" value="AMP-binding_C"/>
    <property type="match status" value="1"/>
</dbReference>
<accession>A0ABS5Y738</accession>
<dbReference type="RefSeq" id="WP_215618662.1">
    <property type="nucleotide sequence ID" value="NZ_JADOER010000009.1"/>
</dbReference>
<dbReference type="InterPro" id="IPR041464">
    <property type="entry name" value="TubC_N"/>
</dbReference>
<dbReference type="EMBL" id="JADOER010000009">
    <property type="protein sequence ID" value="MBT9312775.1"/>
    <property type="molecule type" value="Genomic_DNA"/>
</dbReference>
<dbReference type="Pfam" id="PF00668">
    <property type="entry name" value="Condensation"/>
    <property type="match status" value="1"/>
</dbReference>
<reference evidence="5 6" key="1">
    <citation type="journal article" date="2021" name="Mar. Drugs">
        <title>Genome Reduction and Secondary Metabolism of the Marine Sponge-Associated Cyanobacterium Leptothoe.</title>
        <authorList>
            <person name="Konstantinou D."/>
            <person name="Popin R.V."/>
            <person name="Fewer D.P."/>
            <person name="Sivonen K."/>
            <person name="Gkelis S."/>
        </authorList>
    </citation>
    <scope>NUCLEOTIDE SEQUENCE [LARGE SCALE GENOMIC DNA]</scope>
    <source>
        <strain evidence="5 6">TAU-MAC 1615</strain>
    </source>
</reference>
<dbReference type="InterPro" id="IPR025110">
    <property type="entry name" value="AMP-bd_C"/>
</dbReference>
<dbReference type="InterPro" id="IPR020806">
    <property type="entry name" value="PKS_PP-bd"/>
</dbReference>
<dbReference type="Gene3D" id="3.30.300.30">
    <property type="match status" value="1"/>
</dbReference>